<dbReference type="Gene3D" id="3.30.40.10">
    <property type="entry name" value="Zinc/RING finger domain, C3HC4 (zinc finger)"/>
    <property type="match status" value="1"/>
</dbReference>
<organism evidence="12 13">
    <name type="scientific">Oedothorax gibbosus</name>
    <dbReference type="NCBI Taxonomy" id="931172"/>
    <lineage>
        <taxon>Eukaryota</taxon>
        <taxon>Metazoa</taxon>
        <taxon>Ecdysozoa</taxon>
        <taxon>Arthropoda</taxon>
        <taxon>Chelicerata</taxon>
        <taxon>Arachnida</taxon>
        <taxon>Araneae</taxon>
        <taxon>Araneomorphae</taxon>
        <taxon>Entelegynae</taxon>
        <taxon>Araneoidea</taxon>
        <taxon>Linyphiidae</taxon>
        <taxon>Erigoninae</taxon>
        <taxon>Oedothorax</taxon>
    </lineage>
</organism>
<evidence type="ECO:0000313" key="12">
    <source>
        <dbReference type="EMBL" id="KAG8194698.1"/>
    </source>
</evidence>
<feature type="compositionally biased region" description="Basic and acidic residues" evidence="10">
    <location>
        <begin position="449"/>
        <end position="473"/>
    </location>
</feature>
<dbReference type="PANTHER" id="PTHR12628">
    <property type="entry name" value="POLYCOMB-LIKE TRANSCRIPTION FACTOR"/>
    <property type="match status" value="1"/>
</dbReference>
<feature type="compositionally biased region" description="Polar residues" evidence="10">
    <location>
        <begin position="589"/>
        <end position="603"/>
    </location>
</feature>
<dbReference type="PANTHER" id="PTHR12628:SF21">
    <property type="entry name" value="PHD-TYPE DOMAIN-CONTAINING PROTEIN"/>
    <property type="match status" value="1"/>
</dbReference>
<reference evidence="12 13" key="1">
    <citation type="journal article" date="2022" name="Nat. Ecol. Evol.">
        <title>A masculinizing supergene underlies an exaggerated male reproductive morph in a spider.</title>
        <authorList>
            <person name="Hendrickx F."/>
            <person name="De Corte Z."/>
            <person name="Sonet G."/>
            <person name="Van Belleghem S.M."/>
            <person name="Kostlbacher S."/>
            <person name="Vangestel C."/>
        </authorList>
    </citation>
    <scope>NUCLEOTIDE SEQUENCE [LARGE SCALE GENOMIC DNA]</scope>
    <source>
        <strain evidence="12">W744_W776</strain>
    </source>
</reference>
<dbReference type="Pfam" id="PF00628">
    <property type="entry name" value="PHD"/>
    <property type="match status" value="1"/>
</dbReference>
<dbReference type="Pfam" id="PF18104">
    <property type="entry name" value="Tudor_2"/>
    <property type="match status" value="1"/>
</dbReference>
<dbReference type="InterPro" id="IPR040477">
    <property type="entry name" value="KDM4-like_Tudor"/>
</dbReference>
<evidence type="ECO:0000256" key="6">
    <source>
        <dbReference type="ARBA" id="ARBA00022833"/>
    </source>
</evidence>
<dbReference type="Gene3D" id="2.30.30.140">
    <property type="match status" value="1"/>
</dbReference>
<evidence type="ECO:0000256" key="3">
    <source>
        <dbReference type="ARBA" id="ARBA00022723"/>
    </source>
</evidence>
<evidence type="ECO:0000256" key="7">
    <source>
        <dbReference type="ARBA" id="ARBA00022853"/>
    </source>
</evidence>
<dbReference type="InterPro" id="IPR019786">
    <property type="entry name" value="Zinc_finger_PHD-type_CS"/>
</dbReference>
<gene>
    <name evidence="12" type="ORF">JTE90_028012</name>
</gene>
<accession>A0AAV6VFB2</accession>
<evidence type="ECO:0000256" key="8">
    <source>
        <dbReference type="ARBA" id="ARBA00023242"/>
    </source>
</evidence>
<evidence type="ECO:0000256" key="1">
    <source>
        <dbReference type="ARBA" id="ARBA00004123"/>
    </source>
</evidence>
<dbReference type="AlphaFoldDB" id="A0AAV6VFB2"/>
<keyword evidence="7" id="KW-0156">Chromatin regulator</keyword>
<evidence type="ECO:0000256" key="2">
    <source>
        <dbReference type="ARBA" id="ARBA00008084"/>
    </source>
</evidence>
<feature type="compositionally biased region" description="Basic residues" evidence="10">
    <location>
        <begin position="493"/>
        <end position="518"/>
    </location>
</feature>
<dbReference type="GO" id="GO:0003682">
    <property type="term" value="F:chromatin binding"/>
    <property type="evidence" value="ECO:0007669"/>
    <property type="project" value="TreeGrafter"/>
</dbReference>
<feature type="region of interest" description="Disordered" evidence="10">
    <location>
        <begin position="561"/>
        <end position="631"/>
    </location>
</feature>
<evidence type="ECO:0000256" key="9">
    <source>
        <dbReference type="PROSITE-ProRule" id="PRU00146"/>
    </source>
</evidence>
<dbReference type="GO" id="GO:0045814">
    <property type="term" value="P:negative regulation of gene expression, epigenetic"/>
    <property type="evidence" value="ECO:0007669"/>
    <property type="project" value="TreeGrafter"/>
</dbReference>
<dbReference type="Gene3D" id="3.90.980.20">
    <property type="match status" value="1"/>
</dbReference>
<keyword evidence="3" id="KW-0479">Metal-binding</keyword>
<comment type="similarity">
    <text evidence="2">Belongs to the Polycomblike family.</text>
</comment>
<keyword evidence="4" id="KW-0677">Repeat</keyword>
<dbReference type="SMART" id="SM00249">
    <property type="entry name" value="PHD"/>
    <property type="match status" value="2"/>
</dbReference>
<evidence type="ECO:0000256" key="10">
    <source>
        <dbReference type="SAM" id="MobiDB-lite"/>
    </source>
</evidence>
<dbReference type="Pfam" id="PF14061">
    <property type="entry name" value="Mtf2_C"/>
    <property type="match status" value="1"/>
</dbReference>
<keyword evidence="6" id="KW-0862">Zinc</keyword>
<name>A0AAV6VFB2_9ARAC</name>
<dbReference type="InterPro" id="IPR025894">
    <property type="entry name" value="Mtf2_C_dom"/>
</dbReference>
<dbReference type="SUPFAM" id="SSF57903">
    <property type="entry name" value="FYVE/PHD zinc finger"/>
    <property type="match status" value="2"/>
</dbReference>
<feature type="domain" description="PHD-type" evidence="11">
    <location>
        <begin position="141"/>
        <end position="196"/>
    </location>
</feature>
<dbReference type="InterPro" id="IPR001965">
    <property type="entry name" value="Znf_PHD"/>
</dbReference>
<dbReference type="InterPro" id="IPR019787">
    <property type="entry name" value="Znf_PHD-finger"/>
</dbReference>
<proteinExistence type="inferred from homology"/>
<dbReference type="EMBL" id="JAFNEN010000100">
    <property type="protein sequence ID" value="KAG8194698.1"/>
    <property type="molecule type" value="Genomic_DNA"/>
</dbReference>
<dbReference type="GO" id="GO:0005634">
    <property type="term" value="C:nucleus"/>
    <property type="evidence" value="ECO:0007669"/>
    <property type="project" value="UniProtKB-SubCell"/>
</dbReference>
<dbReference type="InterPro" id="IPR011011">
    <property type="entry name" value="Znf_FYVE_PHD"/>
</dbReference>
<feature type="compositionally biased region" description="Low complexity" evidence="10">
    <location>
        <begin position="561"/>
        <end position="571"/>
    </location>
</feature>
<sequence length="712" mass="81129">MFSSYLLVQDLRNDASTWVFLIGESRLHAASEMNNPLKEFRPESLNELLDETQEDYWRFARKGPRDFSVYTEKSSIYETPTKEKFRESTDVLVRWTDGLLYLATIIQVEEEYSRCAVKFEDGSQFWALYKDIFKGPLPENEFACTVCDSSSSQPPDEIVICDKCSVGYHQMCHVPKIATTDLNPDIPWSCRKCVFASATKKGAQAMLLMKETLPYHLDSLTWDASHKSNLQQTYCYCGGPGEWFSKMLQCLRCKQWFHEACLQCLDDSLLYGDRFYIFVCTVCNKGPEFLRRLPVRWPIAHLVLFNLTVMHGKKFFDFDTTIMTFLKDNWSKFLLKGESVYRLHNDEKKKKLLEHLQNSKSRFTSNKDVKKKSCVWGLRSRIPPPVPAVTLPDSGVITNDVLDSFNASSRKSKSVVKSNNTPLPLKRLRKPSEHEGIEDIIAETASKASESRNPKALELRKIEKPVTKAEKTVEPPPPSEDTSESALQQQTKKERRKLPHRHAKLPKQPNKLKSRKLHRITNIIDMTESDDTSSSHGTLNSIIPYPVNFEGLNNPFLNNSSRSYSSTTSNSEHPLLSYSKTSNSERLRPSNFSETTSNSSPADSETDSFRPRSDSRLRARPFRKYTTPSDQDVCSKHEEESVIDSLLKNDKTDISHCSTVQDSAADLTSSVSSYFGMADRIESGEKFSVLAKRTLNDGKVQYLVEWDGVAAT</sequence>
<dbReference type="GO" id="GO:0003677">
    <property type="term" value="F:DNA binding"/>
    <property type="evidence" value="ECO:0007669"/>
    <property type="project" value="TreeGrafter"/>
</dbReference>
<dbReference type="CDD" id="cd20385">
    <property type="entry name" value="Tudor_PCL"/>
    <property type="match status" value="1"/>
</dbReference>
<dbReference type="InterPro" id="IPR042014">
    <property type="entry name" value="MTF2_PHD1"/>
</dbReference>
<feature type="region of interest" description="Disordered" evidence="10">
    <location>
        <begin position="408"/>
        <end position="518"/>
    </location>
</feature>
<dbReference type="Proteomes" id="UP000827092">
    <property type="component" value="Unassembled WGS sequence"/>
</dbReference>
<evidence type="ECO:0000256" key="4">
    <source>
        <dbReference type="ARBA" id="ARBA00022737"/>
    </source>
</evidence>
<evidence type="ECO:0000313" key="13">
    <source>
        <dbReference type="Proteomes" id="UP000827092"/>
    </source>
</evidence>
<dbReference type="PROSITE" id="PS01359">
    <property type="entry name" value="ZF_PHD_1"/>
    <property type="match status" value="2"/>
</dbReference>
<dbReference type="InterPro" id="IPR013083">
    <property type="entry name" value="Znf_RING/FYVE/PHD"/>
</dbReference>
<protein>
    <recommendedName>
        <fullName evidence="11">PHD-type domain-containing protein</fullName>
    </recommendedName>
</protein>
<evidence type="ECO:0000256" key="5">
    <source>
        <dbReference type="ARBA" id="ARBA00022771"/>
    </source>
</evidence>
<dbReference type="PROSITE" id="PS50016">
    <property type="entry name" value="ZF_PHD_2"/>
    <property type="match status" value="1"/>
</dbReference>
<comment type="caution">
    <text evidence="12">The sequence shown here is derived from an EMBL/GenBank/DDBJ whole genome shotgun (WGS) entry which is preliminary data.</text>
</comment>
<keyword evidence="8" id="KW-0539">Nucleus</keyword>
<dbReference type="GO" id="GO:0008270">
    <property type="term" value="F:zinc ion binding"/>
    <property type="evidence" value="ECO:0007669"/>
    <property type="project" value="UniProtKB-KW"/>
</dbReference>
<keyword evidence="5 9" id="KW-0863">Zinc-finger</keyword>
<comment type="subcellular location">
    <subcellularLocation>
        <location evidence="1">Nucleus</location>
    </subcellularLocation>
</comment>
<dbReference type="CDD" id="cd15578">
    <property type="entry name" value="PHD1_MTF2"/>
    <property type="match status" value="1"/>
</dbReference>
<dbReference type="CDD" id="cd15503">
    <property type="entry name" value="PHD2_MTF2_PHF19_like"/>
    <property type="match status" value="1"/>
</dbReference>
<evidence type="ECO:0000259" key="11">
    <source>
        <dbReference type="PROSITE" id="PS50016"/>
    </source>
</evidence>
<dbReference type="InterPro" id="IPR002999">
    <property type="entry name" value="Tudor"/>
</dbReference>
<dbReference type="SMART" id="SM00333">
    <property type="entry name" value="TUDOR"/>
    <property type="match status" value="1"/>
</dbReference>
<keyword evidence="13" id="KW-1185">Reference proteome</keyword>
<feature type="compositionally biased region" description="Basic and acidic residues" evidence="10">
    <location>
        <begin position="607"/>
        <end position="617"/>
    </location>
</feature>
<dbReference type="SUPFAM" id="SSF63748">
    <property type="entry name" value="Tudor/PWWP/MBT"/>
    <property type="match status" value="1"/>
</dbReference>